<dbReference type="Proteomes" id="UP000003460">
    <property type="component" value="Unassembled WGS sequence"/>
</dbReference>
<keyword evidence="2" id="KW-1185">Reference proteome</keyword>
<protein>
    <submittedName>
        <fullName evidence="1">Uncharacterized protein</fullName>
    </submittedName>
</protein>
<proteinExistence type="predicted"/>
<comment type="caution">
    <text evidence="1">The sequence shown here is derived from an EMBL/GenBank/DDBJ whole genome shotgun (WGS) entry which is preliminary data.</text>
</comment>
<reference evidence="1" key="1">
    <citation type="submission" date="2009-09" db="EMBL/GenBank/DDBJ databases">
        <authorList>
            <person name="Weinstock G."/>
            <person name="Sodergren E."/>
            <person name="Clifton S."/>
            <person name="Fulton L."/>
            <person name="Fulton B."/>
            <person name="Courtney L."/>
            <person name="Fronick C."/>
            <person name="Harrison M."/>
            <person name="Strong C."/>
            <person name="Farmer C."/>
            <person name="Delahaunty K."/>
            <person name="Markovic C."/>
            <person name="Hall O."/>
            <person name="Minx P."/>
            <person name="Tomlinson C."/>
            <person name="Mitreva M."/>
            <person name="Nelson J."/>
            <person name="Hou S."/>
            <person name="Wollam A."/>
            <person name="Pepin K.H."/>
            <person name="Johnson M."/>
            <person name="Bhonagiri V."/>
            <person name="Nash W.E."/>
            <person name="Warren W."/>
            <person name="Chinwalla A."/>
            <person name="Mardis E.R."/>
            <person name="Wilson R.K."/>
        </authorList>
    </citation>
    <scope>NUCLEOTIDE SEQUENCE [LARGE SCALE GENOMIC DNA]</scope>
    <source>
        <strain evidence="1">ATCC 51259</strain>
    </source>
</reference>
<evidence type="ECO:0000313" key="1">
    <source>
        <dbReference type="EMBL" id="EEX72615.1"/>
    </source>
</evidence>
<sequence length="41" mass="4906">MPKLLLKRIDFKRSIILGKERKVSTDKCRQEPFLHKIHSSK</sequence>
<dbReference type="AlphaFoldDB" id="C9LE25"/>
<dbReference type="EMBL" id="ACIJ02000011">
    <property type="protein sequence ID" value="EEX72615.1"/>
    <property type="molecule type" value="Genomic_DNA"/>
</dbReference>
<gene>
    <name evidence="1" type="ORF">GCWU000325_00449</name>
</gene>
<dbReference type="STRING" id="626522.GCWU000325_00449"/>
<accession>C9LE25</accession>
<name>C9LE25_9BACT</name>
<evidence type="ECO:0000313" key="2">
    <source>
        <dbReference type="Proteomes" id="UP000003460"/>
    </source>
</evidence>
<organism evidence="1 2">
    <name type="scientific">Alloprevotella tannerae ATCC 51259</name>
    <dbReference type="NCBI Taxonomy" id="626522"/>
    <lineage>
        <taxon>Bacteria</taxon>
        <taxon>Pseudomonadati</taxon>
        <taxon>Bacteroidota</taxon>
        <taxon>Bacteroidia</taxon>
        <taxon>Bacteroidales</taxon>
        <taxon>Prevotellaceae</taxon>
        <taxon>Alloprevotella</taxon>
    </lineage>
</organism>
<dbReference type="HOGENOM" id="CLU_3274746_0_0_10"/>